<feature type="region of interest" description="Disordered" evidence="1">
    <location>
        <begin position="1"/>
        <end position="59"/>
    </location>
</feature>
<evidence type="ECO:0000313" key="3">
    <source>
        <dbReference type="Proteomes" id="UP000634136"/>
    </source>
</evidence>
<dbReference type="AlphaFoldDB" id="A0A834WTQ9"/>
<evidence type="ECO:0000313" key="2">
    <source>
        <dbReference type="EMBL" id="KAF7832099.1"/>
    </source>
</evidence>
<protein>
    <submittedName>
        <fullName evidence="2">Uncharacterized protein</fullName>
    </submittedName>
</protein>
<keyword evidence="3" id="KW-1185">Reference proteome</keyword>
<sequence>MTSHTFQAFTSPIGPSTPFRFSNTSRSDRHQFTQLPYDHESHSTIKSTRLPKYNAKRSV</sequence>
<feature type="compositionally biased region" description="Polar residues" evidence="1">
    <location>
        <begin position="1"/>
        <end position="25"/>
    </location>
</feature>
<proteinExistence type="predicted"/>
<gene>
    <name evidence="2" type="ORF">G2W53_014432</name>
</gene>
<reference evidence="2" key="1">
    <citation type="submission" date="2020-09" db="EMBL/GenBank/DDBJ databases">
        <title>Genome-Enabled Discovery of Anthraquinone Biosynthesis in Senna tora.</title>
        <authorList>
            <person name="Kang S.-H."/>
            <person name="Pandey R.P."/>
            <person name="Lee C.-M."/>
            <person name="Sim J.-S."/>
            <person name="Jeong J.-T."/>
            <person name="Choi B.-S."/>
            <person name="Jung M."/>
            <person name="Ginzburg D."/>
            <person name="Zhao K."/>
            <person name="Won S.Y."/>
            <person name="Oh T.-J."/>
            <person name="Yu Y."/>
            <person name="Kim N.-H."/>
            <person name="Lee O.R."/>
            <person name="Lee T.-H."/>
            <person name="Bashyal P."/>
            <person name="Kim T.-S."/>
            <person name="Lee W.-H."/>
            <person name="Kawkins C."/>
            <person name="Kim C.-K."/>
            <person name="Kim J.S."/>
            <person name="Ahn B.O."/>
            <person name="Rhee S.Y."/>
            <person name="Sohng J.K."/>
        </authorList>
    </citation>
    <scope>NUCLEOTIDE SEQUENCE</scope>
    <source>
        <tissue evidence="2">Leaf</tissue>
    </source>
</reference>
<dbReference type="EMBL" id="JAAIUW010000005">
    <property type="protein sequence ID" value="KAF7832099.1"/>
    <property type="molecule type" value="Genomic_DNA"/>
</dbReference>
<accession>A0A834WTQ9</accession>
<organism evidence="2 3">
    <name type="scientific">Senna tora</name>
    <dbReference type="NCBI Taxonomy" id="362788"/>
    <lineage>
        <taxon>Eukaryota</taxon>
        <taxon>Viridiplantae</taxon>
        <taxon>Streptophyta</taxon>
        <taxon>Embryophyta</taxon>
        <taxon>Tracheophyta</taxon>
        <taxon>Spermatophyta</taxon>
        <taxon>Magnoliopsida</taxon>
        <taxon>eudicotyledons</taxon>
        <taxon>Gunneridae</taxon>
        <taxon>Pentapetalae</taxon>
        <taxon>rosids</taxon>
        <taxon>fabids</taxon>
        <taxon>Fabales</taxon>
        <taxon>Fabaceae</taxon>
        <taxon>Caesalpinioideae</taxon>
        <taxon>Cassia clade</taxon>
        <taxon>Senna</taxon>
    </lineage>
</organism>
<name>A0A834WTQ9_9FABA</name>
<comment type="caution">
    <text evidence="2">The sequence shown here is derived from an EMBL/GenBank/DDBJ whole genome shotgun (WGS) entry which is preliminary data.</text>
</comment>
<evidence type="ECO:0000256" key="1">
    <source>
        <dbReference type="SAM" id="MobiDB-lite"/>
    </source>
</evidence>
<dbReference type="Proteomes" id="UP000634136">
    <property type="component" value="Unassembled WGS sequence"/>
</dbReference>
<feature type="compositionally biased region" description="Basic and acidic residues" evidence="1">
    <location>
        <begin position="26"/>
        <end position="43"/>
    </location>
</feature>